<feature type="non-terminal residue" evidence="1">
    <location>
        <position position="76"/>
    </location>
</feature>
<organism evidence="1 2">
    <name type="scientific">Diploptera punctata</name>
    <name type="common">Pacific beetle cockroach</name>
    <dbReference type="NCBI Taxonomy" id="6984"/>
    <lineage>
        <taxon>Eukaryota</taxon>
        <taxon>Metazoa</taxon>
        <taxon>Ecdysozoa</taxon>
        <taxon>Arthropoda</taxon>
        <taxon>Hexapoda</taxon>
        <taxon>Insecta</taxon>
        <taxon>Pterygota</taxon>
        <taxon>Neoptera</taxon>
        <taxon>Polyneoptera</taxon>
        <taxon>Dictyoptera</taxon>
        <taxon>Blattodea</taxon>
        <taxon>Blaberoidea</taxon>
        <taxon>Blaberidae</taxon>
        <taxon>Diplopterinae</taxon>
        <taxon>Diploptera</taxon>
    </lineage>
</organism>
<reference evidence="1" key="2">
    <citation type="submission" date="2023-05" db="EMBL/GenBank/DDBJ databases">
        <authorList>
            <person name="Fouks B."/>
        </authorList>
    </citation>
    <scope>NUCLEOTIDE SEQUENCE</scope>
    <source>
        <strain evidence="1">Stay&amp;Tobe</strain>
        <tissue evidence="1">Testes</tissue>
    </source>
</reference>
<keyword evidence="2" id="KW-1185">Reference proteome</keyword>
<feature type="non-terminal residue" evidence="1">
    <location>
        <position position="1"/>
    </location>
</feature>
<evidence type="ECO:0000313" key="2">
    <source>
        <dbReference type="Proteomes" id="UP001233999"/>
    </source>
</evidence>
<reference evidence="1" key="1">
    <citation type="journal article" date="2023" name="IScience">
        <title>Live-bearing cockroach genome reveals convergent evolutionary mechanisms linked to viviparity in insects and beyond.</title>
        <authorList>
            <person name="Fouks B."/>
            <person name="Harrison M.C."/>
            <person name="Mikhailova A.A."/>
            <person name="Marchal E."/>
            <person name="English S."/>
            <person name="Carruthers M."/>
            <person name="Jennings E.C."/>
            <person name="Chiamaka E.L."/>
            <person name="Frigard R.A."/>
            <person name="Pippel M."/>
            <person name="Attardo G.M."/>
            <person name="Benoit J.B."/>
            <person name="Bornberg-Bauer E."/>
            <person name="Tobe S.S."/>
        </authorList>
    </citation>
    <scope>NUCLEOTIDE SEQUENCE</scope>
    <source>
        <strain evidence="1">Stay&amp;Tobe</strain>
    </source>
</reference>
<name>A0AAD7ZQZ2_DIPPU</name>
<dbReference type="Proteomes" id="UP001233999">
    <property type="component" value="Unassembled WGS sequence"/>
</dbReference>
<dbReference type="EMBL" id="JASPKZ010007317">
    <property type="protein sequence ID" value="KAJ9585036.1"/>
    <property type="molecule type" value="Genomic_DNA"/>
</dbReference>
<comment type="caution">
    <text evidence="1">The sequence shown here is derived from an EMBL/GenBank/DDBJ whole genome shotgun (WGS) entry which is preliminary data.</text>
</comment>
<gene>
    <name evidence="1" type="ORF">L9F63_020610</name>
</gene>
<evidence type="ECO:0000313" key="1">
    <source>
        <dbReference type="EMBL" id="KAJ9585036.1"/>
    </source>
</evidence>
<dbReference type="AlphaFoldDB" id="A0AAD7ZQZ2"/>
<accession>A0AAD7ZQZ2</accession>
<sequence>LSNGHFIFPVMQALRVNNSLSLRKIKLDLDYLERRGEHARGARGPPPEAEASPDSMDLVKVILLGAPAVGKTSIIQ</sequence>
<protein>
    <submittedName>
        <fullName evidence="1">Uncharacterized protein</fullName>
    </submittedName>
</protein>
<proteinExistence type="predicted"/>